<accession>A0A370QJI9</accession>
<dbReference type="InterPro" id="IPR006094">
    <property type="entry name" value="Oxid_FAD_bind_N"/>
</dbReference>
<organism evidence="2 3">
    <name type="scientific">Marinirhabdus gelatinilytica</name>
    <dbReference type="NCBI Taxonomy" id="1703343"/>
    <lineage>
        <taxon>Bacteria</taxon>
        <taxon>Pseudomonadati</taxon>
        <taxon>Bacteroidota</taxon>
        <taxon>Flavobacteriia</taxon>
        <taxon>Flavobacteriales</taxon>
        <taxon>Flavobacteriaceae</taxon>
    </lineage>
</organism>
<dbReference type="Proteomes" id="UP000255317">
    <property type="component" value="Unassembled WGS sequence"/>
</dbReference>
<name>A0A370QJI9_9FLAO</name>
<evidence type="ECO:0000259" key="1">
    <source>
        <dbReference type="PROSITE" id="PS51387"/>
    </source>
</evidence>
<dbReference type="PANTHER" id="PTHR43762:SF1">
    <property type="entry name" value="D-ARABINONO-1,4-LACTONE OXIDASE"/>
    <property type="match status" value="1"/>
</dbReference>
<dbReference type="Gene3D" id="3.30.465.10">
    <property type="match status" value="1"/>
</dbReference>
<dbReference type="RefSeq" id="WP_115122208.1">
    <property type="nucleotide sequence ID" value="NZ_QRAO01000001.1"/>
</dbReference>
<dbReference type="EMBL" id="QRAO01000001">
    <property type="protein sequence ID" value="RDK88511.1"/>
    <property type="molecule type" value="Genomic_DNA"/>
</dbReference>
<protein>
    <submittedName>
        <fullName evidence="2">FAD/FMN-containing dehydrogenase</fullName>
    </submittedName>
</protein>
<dbReference type="Pfam" id="PF01565">
    <property type="entry name" value="FAD_binding_4"/>
    <property type="match status" value="1"/>
</dbReference>
<feature type="domain" description="FAD-binding PCMH-type" evidence="1">
    <location>
        <begin position="13"/>
        <end position="179"/>
    </location>
</feature>
<comment type="caution">
    <text evidence="2">The sequence shown here is derived from an EMBL/GenBank/DDBJ whole genome shotgun (WGS) entry which is preliminary data.</text>
</comment>
<dbReference type="PROSITE" id="PS51387">
    <property type="entry name" value="FAD_PCMH"/>
    <property type="match status" value="1"/>
</dbReference>
<evidence type="ECO:0000313" key="2">
    <source>
        <dbReference type="EMBL" id="RDK88511.1"/>
    </source>
</evidence>
<proteinExistence type="predicted"/>
<gene>
    <name evidence="2" type="ORF">C8D94_101385</name>
</gene>
<reference evidence="2 3" key="1">
    <citation type="submission" date="2018-07" db="EMBL/GenBank/DDBJ databases">
        <title>Genomic Encyclopedia of Type Strains, Phase IV (KMG-IV): sequencing the most valuable type-strain genomes for metagenomic binning, comparative biology and taxonomic classification.</title>
        <authorList>
            <person name="Goeker M."/>
        </authorList>
    </citation>
    <scope>NUCLEOTIDE SEQUENCE [LARGE SCALE GENOMIC DNA]</scope>
    <source>
        <strain evidence="2 3">DSM 101478</strain>
    </source>
</reference>
<dbReference type="PANTHER" id="PTHR43762">
    <property type="entry name" value="L-GULONOLACTONE OXIDASE"/>
    <property type="match status" value="1"/>
</dbReference>
<dbReference type="InterPro" id="IPR010031">
    <property type="entry name" value="FAD_lactone_oxidase-like"/>
</dbReference>
<dbReference type="GO" id="GO:0071949">
    <property type="term" value="F:FAD binding"/>
    <property type="evidence" value="ECO:0007669"/>
    <property type="project" value="InterPro"/>
</dbReference>
<keyword evidence="3" id="KW-1185">Reference proteome</keyword>
<dbReference type="InterPro" id="IPR036318">
    <property type="entry name" value="FAD-bd_PCMH-like_sf"/>
</dbReference>
<sequence>MKIEKTISNWGNFPKLKASEYLFENLHKTQGILEAEESVLARGNGRCYGDAALNNAVVSTLSLKHFLSFDETEGTLTCEAGVLFSDILNLVVPKGFFLPVTPGTKFITVGGAIAADVHGKNHHKDGCFSEFVTQLKLVIDTGETIICSRTENTTLFWETIGGMGLTGIIVEATFQLKRIANSYIYVESIKAKNLTEIMALFEASEDWTYTVAWIDCLQKGKHIGRSILMRGEHARPEQLSNKQQKEPFKLSPTKAIKIPFNFPRFVLNTLSVKAFNWLYYNKQTPKTIKKVTHFEPFFYPLDSLLEWNRIYGKSGFIQYQFVIPKGVGKEALQDILQTIAKSNQGSFLAVLKLFGKNNPKAYNSFPIEGYTLALDFKVNKKLYKLVPELDAIVLKYKGRIYRAKDSLSNARLLDYVKVHNTKFNSVQNRRINKATP</sequence>
<dbReference type="OrthoDB" id="545125at2"/>
<dbReference type="AlphaFoldDB" id="A0A370QJI9"/>
<dbReference type="SUPFAM" id="SSF56176">
    <property type="entry name" value="FAD-binding/transporter-associated domain-like"/>
    <property type="match status" value="1"/>
</dbReference>
<dbReference type="InterPro" id="IPR016166">
    <property type="entry name" value="FAD-bd_PCMH"/>
</dbReference>
<dbReference type="InterPro" id="IPR016169">
    <property type="entry name" value="FAD-bd_PCMH_sub2"/>
</dbReference>
<evidence type="ECO:0000313" key="3">
    <source>
        <dbReference type="Proteomes" id="UP000255317"/>
    </source>
</evidence>
<dbReference type="GO" id="GO:0016899">
    <property type="term" value="F:oxidoreductase activity, acting on the CH-OH group of donors, oxygen as acceptor"/>
    <property type="evidence" value="ECO:0007669"/>
    <property type="project" value="InterPro"/>
</dbReference>